<evidence type="ECO:0000313" key="3">
    <source>
        <dbReference type="Proteomes" id="UP000006882"/>
    </source>
</evidence>
<evidence type="ECO:0000313" key="2">
    <source>
        <dbReference type="EMBL" id="ONI13472.1"/>
    </source>
</evidence>
<accession>A0A251PPM8</accession>
<organism evidence="2 3">
    <name type="scientific">Prunus persica</name>
    <name type="common">Peach</name>
    <name type="synonym">Amygdalus persica</name>
    <dbReference type="NCBI Taxonomy" id="3760"/>
    <lineage>
        <taxon>Eukaryota</taxon>
        <taxon>Viridiplantae</taxon>
        <taxon>Streptophyta</taxon>
        <taxon>Embryophyta</taxon>
        <taxon>Tracheophyta</taxon>
        <taxon>Spermatophyta</taxon>
        <taxon>Magnoliopsida</taxon>
        <taxon>eudicotyledons</taxon>
        <taxon>Gunneridae</taxon>
        <taxon>Pentapetalae</taxon>
        <taxon>rosids</taxon>
        <taxon>fabids</taxon>
        <taxon>Rosales</taxon>
        <taxon>Rosaceae</taxon>
        <taxon>Amygdaloideae</taxon>
        <taxon>Amygdaleae</taxon>
        <taxon>Prunus</taxon>
    </lineage>
</organism>
<gene>
    <name evidence="2" type="ORF">PRUPE_4G224200</name>
</gene>
<feature type="signal peptide" evidence="1">
    <location>
        <begin position="1"/>
        <end position="23"/>
    </location>
</feature>
<evidence type="ECO:0000256" key="1">
    <source>
        <dbReference type="SAM" id="SignalP"/>
    </source>
</evidence>
<dbReference type="Proteomes" id="UP000006882">
    <property type="component" value="Chromosome G4"/>
</dbReference>
<feature type="chain" id="PRO_5013213557" evidence="1">
    <location>
        <begin position="24"/>
        <end position="73"/>
    </location>
</feature>
<protein>
    <submittedName>
        <fullName evidence="2">Uncharacterized protein</fullName>
    </submittedName>
</protein>
<keyword evidence="1" id="KW-0732">Signal</keyword>
<name>A0A251PPM8_PRUPE</name>
<dbReference type="Gramene" id="ONI13472">
    <property type="protein sequence ID" value="ONI13472"/>
    <property type="gene ID" value="PRUPE_4G224200"/>
</dbReference>
<reference evidence="2 3" key="1">
    <citation type="journal article" date="2013" name="Nat. Genet.">
        <title>The high-quality draft genome of peach (Prunus persica) identifies unique patterns of genetic diversity, domestication and genome evolution.</title>
        <authorList>
            <consortium name="International Peach Genome Initiative"/>
            <person name="Verde I."/>
            <person name="Abbott A.G."/>
            <person name="Scalabrin S."/>
            <person name="Jung S."/>
            <person name="Shu S."/>
            <person name="Marroni F."/>
            <person name="Zhebentyayeva T."/>
            <person name="Dettori M.T."/>
            <person name="Grimwood J."/>
            <person name="Cattonaro F."/>
            <person name="Zuccolo A."/>
            <person name="Rossini L."/>
            <person name="Jenkins J."/>
            <person name="Vendramin E."/>
            <person name="Meisel L.A."/>
            <person name="Decroocq V."/>
            <person name="Sosinski B."/>
            <person name="Prochnik S."/>
            <person name="Mitros T."/>
            <person name="Policriti A."/>
            <person name="Cipriani G."/>
            <person name="Dondini L."/>
            <person name="Ficklin S."/>
            <person name="Goodstein D.M."/>
            <person name="Xuan P."/>
            <person name="Del Fabbro C."/>
            <person name="Aramini V."/>
            <person name="Copetti D."/>
            <person name="Gonzalez S."/>
            <person name="Horner D.S."/>
            <person name="Falchi R."/>
            <person name="Lucas S."/>
            <person name="Mica E."/>
            <person name="Maldonado J."/>
            <person name="Lazzari B."/>
            <person name="Bielenberg D."/>
            <person name="Pirona R."/>
            <person name="Miculan M."/>
            <person name="Barakat A."/>
            <person name="Testolin R."/>
            <person name="Stella A."/>
            <person name="Tartarini S."/>
            <person name="Tonutti P."/>
            <person name="Arus P."/>
            <person name="Orellana A."/>
            <person name="Wells C."/>
            <person name="Main D."/>
            <person name="Vizzotto G."/>
            <person name="Silva H."/>
            <person name="Salamini F."/>
            <person name="Schmutz J."/>
            <person name="Morgante M."/>
            <person name="Rokhsar D.S."/>
        </authorList>
    </citation>
    <scope>NUCLEOTIDE SEQUENCE [LARGE SCALE GENOMIC DNA]</scope>
    <source>
        <strain evidence="3">cv. Nemared</strain>
    </source>
</reference>
<dbReference type="EMBL" id="CM007654">
    <property type="protein sequence ID" value="ONI13472.1"/>
    <property type="molecule type" value="Genomic_DNA"/>
</dbReference>
<proteinExistence type="predicted"/>
<dbReference type="AlphaFoldDB" id="A0A251PPM8"/>
<keyword evidence="3" id="KW-1185">Reference proteome</keyword>
<sequence length="73" mass="8293">MYTDAMIFFLLFFFSSWDSFGRGKQSEDDRDEGSSRRGKLLKDLLAVAVFLLFLEVFKGGSTSQSAGALQRNW</sequence>